<evidence type="ECO:0000256" key="1">
    <source>
        <dbReference type="SAM" id="MobiDB-lite"/>
    </source>
</evidence>
<accession>A0AA96KT44</accession>
<feature type="region of interest" description="Disordered" evidence="1">
    <location>
        <begin position="81"/>
        <end position="118"/>
    </location>
</feature>
<feature type="compositionally biased region" description="Basic and acidic residues" evidence="1">
    <location>
        <begin position="81"/>
        <end position="94"/>
    </location>
</feature>
<sequence length="118" mass="13335">MAGRGRPDKEQMLKNKEARMKKDLVEKVLRGKSLAVEHYDKYIEALNDYALGNIKDASVTNRISCIKYMLEYCDKIMQEEAKKESGNTETEKPAEPQAKANGTTGEVISLISTNYDED</sequence>
<proteinExistence type="predicted"/>
<protein>
    <submittedName>
        <fullName evidence="2">Uncharacterized protein</fullName>
    </submittedName>
</protein>
<feature type="compositionally biased region" description="Polar residues" evidence="1">
    <location>
        <begin position="100"/>
        <end position="118"/>
    </location>
</feature>
<reference evidence="2" key="1">
    <citation type="submission" date="2023-08" db="EMBL/GenBank/DDBJ databases">
        <authorList>
            <person name="Nazir A."/>
        </authorList>
    </citation>
    <scope>NUCLEOTIDE SEQUENCE</scope>
</reference>
<dbReference type="EMBL" id="OR481006">
    <property type="protein sequence ID" value="WNO47508.1"/>
    <property type="molecule type" value="Genomic_DNA"/>
</dbReference>
<name>A0AA96KT44_9CAUD</name>
<evidence type="ECO:0000313" key="2">
    <source>
        <dbReference type="EMBL" id="WNO47508.1"/>
    </source>
</evidence>
<organism evidence="2">
    <name type="scientific">Staphylococcus phage vB_VibM_10AMN12</name>
    <dbReference type="NCBI Taxonomy" id="3076785"/>
    <lineage>
        <taxon>Viruses</taxon>
        <taxon>Duplodnaviria</taxon>
        <taxon>Heunggongvirae</taxon>
        <taxon>Uroviricota</taxon>
        <taxon>Caudoviricetes</taxon>
    </lineage>
</organism>